<dbReference type="RefSeq" id="WP_090228213.1">
    <property type="nucleotide sequence ID" value="NZ_CAURGU010000025.1"/>
</dbReference>
<feature type="domain" description="ABC transmembrane type-1" evidence="10">
    <location>
        <begin position="20"/>
        <end position="208"/>
    </location>
</feature>
<dbReference type="Proteomes" id="UP000249198">
    <property type="component" value="Unassembled WGS sequence"/>
</dbReference>
<dbReference type="OrthoDB" id="9814550at2"/>
<dbReference type="InterPro" id="IPR000515">
    <property type="entry name" value="MetI-like"/>
</dbReference>
<keyword evidence="8 9" id="KW-0472">Membrane</keyword>
<dbReference type="AlphaFoldDB" id="A0A2W5F3I5"/>
<dbReference type="Pfam" id="PF00528">
    <property type="entry name" value="BPD_transp_1"/>
    <property type="match status" value="1"/>
</dbReference>
<proteinExistence type="inferred from homology"/>
<evidence type="ECO:0000256" key="9">
    <source>
        <dbReference type="RuleBase" id="RU363032"/>
    </source>
</evidence>
<dbReference type="PANTHER" id="PTHR30614">
    <property type="entry name" value="MEMBRANE COMPONENT OF AMINO ACID ABC TRANSPORTER"/>
    <property type="match status" value="1"/>
</dbReference>
<evidence type="ECO:0000256" key="5">
    <source>
        <dbReference type="ARBA" id="ARBA00022692"/>
    </source>
</evidence>
<sequence>MFDGFFSDALRFLPILLQGVWMTIAITLCALAFASLLGLVWAFLRVSGVPILAGGSKTITNLIRGVPIIVILFYLYFVMPEMGVQLSAFQAGFIGLGLAYSAYMAEVFRSGIEAVDAGQLEAANSLGMSRTLMMRRVVLPQAFKIALPPYSNNMILLLKDSSQTSIITVVELSMQGKLIAASSFQSATVFTLVALMYLCLSLPLMGLASLLERKYKRGTR</sequence>
<keyword evidence="13" id="KW-1185">Reference proteome</keyword>
<dbReference type="InterPro" id="IPR010065">
    <property type="entry name" value="AA_ABC_transptr_permease_3TM"/>
</dbReference>
<keyword evidence="4" id="KW-1003">Cell membrane</keyword>
<evidence type="ECO:0000256" key="3">
    <source>
        <dbReference type="ARBA" id="ARBA00022448"/>
    </source>
</evidence>
<evidence type="ECO:0000256" key="7">
    <source>
        <dbReference type="ARBA" id="ARBA00022989"/>
    </source>
</evidence>
<reference evidence="13" key="2">
    <citation type="submission" date="2016-10" db="EMBL/GenBank/DDBJ databases">
        <authorList>
            <person name="Varghese N."/>
            <person name="Submissions S."/>
        </authorList>
    </citation>
    <scope>NUCLEOTIDE SEQUENCE [LARGE SCALE GENOMIC DNA]</scope>
    <source>
        <strain evidence="13">NRRL B-59562</strain>
    </source>
</reference>
<dbReference type="Proteomes" id="UP000243778">
    <property type="component" value="Unassembled WGS sequence"/>
</dbReference>
<accession>A0A2W5F3I5</accession>
<dbReference type="EMBL" id="FNNU01000003">
    <property type="protein sequence ID" value="SDX18325.1"/>
    <property type="molecule type" value="Genomic_DNA"/>
</dbReference>
<name>A0A2W5F3I5_9PSED</name>
<evidence type="ECO:0000256" key="1">
    <source>
        <dbReference type="ARBA" id="ARBA00004429"/>
    </source>
</evidence>
<feature type="transmembrane region" description="Helical" evidence="9">
    <location>
        <begin position="20"/>
        <end position="46"/>
    </location>
</feature>
<organism evidence="11 14">
    <name type="scientific">Pseudomonas kuykendallii</name>
    <dbReference type="NCBI Taxonomy" id="1007099"/>
    <lineage>
        <taxon>Bacteria</taxon>
        <taxon>Pseudomonadati</taxon>
        <taxon>Pseudomonadota</taxon>
        <taxon>Gammaproteobacteria</taxon>
        <taxon>Pseudomonadales</taxon>
        <taxon>Pseudomonadaceae</taxon>
        <taxon>Pseudomonas</taxon>
    </lineage>
</organism>
<dbReference type="SUPFAM" id="SSF161098">
    <property type="entry name" value="MetI-like"/>
    <property type="match status" value="1"/>
</dbReference>
<keyword evidence="6" id="KW-0029">Amino-acid transport</keyword>
<evidence type="ECO:0000259" key="10">
    <source>
        <dbReference type="PROSITE" id="PS50928"/>
    </source>
</evidence>
<feature type="transmembrane region" description="Helical" evidence="9">
    <location>
        <begin position="58"/>
        <end position="77"/>
    </location>
</feature>
<keyword evidence="7 9" id="KW-1133">Transmembrane helix</keyword>
<dbReference type="InterPro" id="IPR043429">
    <property type="entry name" value="ArtM/GltK/GlnP/TcyL/YhdX-like"/>
</dbReference>
<dbReference type="EMBL" id="QFOH01000004">
    <property type="protein sequence ID" value="PZP25742.1"/>
    <property type="molecule type" value="Genomic_DNA"/>
</dbReference>
<dbReference type="Gene3D" id="1.10.3720.10">
    <property type="entry name" value="MetI-like"/>
    <property type="match status" value="1"/>
</dbReference>
<gene>
    <name evidence="11" type="ORF">DI599_03730</name>
    <name evidence="12" type="ORF">SAMN05216287_2363</name>
</gene>
<comment type="similarity">
    <text evidence="2">Belongs to the binding-protein-dependent transport system permease family. HisMQ subfamily.</text>
</comment>
<feature type="transmembrane region" description="Helical" evidence="9">
    <location>
        <begin position="178"/>
        <end position="211"/>
    </location>
</feature>
<dbReference type="PANTHER" id="PTHR30614:SF0">
    <property type="entry name" value="L-CYSTINE TRANSPORT SYSTEM PERMEASE PROTEIN TCYL"/>
    <property type="match status" value="1"/>
</dbReference>
<dbReference type="CDD" id="cd06261">
    <property type="entry name" value="TM_PBP2"/>
    <property type="match status" value="1"/>
</dbReference>
<dbReference type="GO" id="GO:0022857">
    <property type="term" value="F:transmembrane transporter activity"/>
    <property type="evidence" value="ECO:0007669"/>
    <property type="project" value="InterPro"/>
</dbReference>
<dbReference type="STRING" id="1007099.SAMN05216287_2363"/>
<keyword evidence="5 9" id="KW-0812">Transmembrane</keyword>
<comment type="subcellular location">
    <subcellularLocation>
        <location evidence="1">Cell inner membrane</location>
        <topology evidence="1">Multi-pass membrane protein</topology>
    </subcellularLocation>
    <subcellularLocation>
        <location evidence="9">Cell membrane</location>
        <topology evidence="9">Multi-pass membrane protein</topology>
    </subcellularLocation>
</comment>
<accession>A0A1H2ZLS8</accession>
<dbReference type="InterPro" id="IPR035906">
    <property type="entry name" value="MetI-like_sf"/>
</dbReference>
<evidence type="ECO:0000313" key="13">
    <source>
        <dbReference type="Proteomes" id="UP000243778"/>
    </source>
</evidence>
<evidence type="ECO:0000256" key="8">
    <source>
        <dbReference type="ARBA" id="ARBA00023136"/>
    </source>
</evidence>
<dbReference type="NCBIfam" id="TIGR01726">
    <property type="entry name" value="HEQRo_perm_3TM"/>
    <property type="match status" value="1"/>
</dbReference>
<reference evidence="12" key="1">
    <citation type="submission" date="2016-10" db="EMBL/GenBank/DDBJ databases">
        <authorList>
            <person name="de Groot N.N."/>
        </authorList>
    </citation>
    <scope>NUCLEOTIDE SEQUENCE [LARGE SCALE GENOMIC DNA]</scope>
    <source>
        <strain evidence="12">NRRL B-59562</strain>
    </source>
</reference>
<evidence type="ECO:0000313" key="14">
    <source>
        <dbReference type="Proteomes" id="UP000249198"/>
    </source>
</evidence>
<evidence type="ECO:0000256" key="2">
    <source>
        <dbReference type="ARBA" id="ARBA00010072"/>
    </source>
</evidence>
<evidence type="ECO:0000313" key="11">
    <source>
        <dbReference type="EMBL" id="PZP25742.1"/>
    </source>
</evidence>
<evidence type="ECO:0000256" key="4">
    <source>
        <dbReference type="ARBA" id="ARBA00022475"/>
    </source>
</evidence>
<protein>
    <submittedName>
        <fullName evidence="12">Amino acid ABC transporter membrane protein, PAAT family</fullName>
    </submittedName>
    <submittedName>
        <fullName evidence="11">Amino acid ABC transporter permease</fullName>
    </submittedName>
</protein>
<dbReference type="GO" id="GO:0043190">
    <property type="term" value="C:ATP-binding cassette (ABC) transporter complex"/>
    <property type="evidence" value="ECO:0007669"/>
    <property type="project" value="InterPro"/>
</dbReference>
<evidence type="ECO:0000313" key="12">
    <source>
        <dbReference type="EMBL" id="SDX18325.1"/>
    </source>
</evidence>
<keyword evidence="3 9" id="KW-0813">Transport</keyword>
<dbReference type="GO" id="GO:0006865">
    <property type="term" value="P:amino acid transport"/>
    <property type="evidence" value="ECO:0007669"/>
    <property type="project" value="UniProtKB-KW"/>
</dbReference>
<reference evidence="11 14" key="3">
    <citation type="submission" date="2017-08" db="EMBL/GenBank/DDBJ databases">
        <title>Infants hospitalized years apart are colonized by the same room-sourced microbial strains.</title>
        <authorList>
            <person name="Brooks B."/>
            <person name="Olm M.R."/>
            <person name="Firek B.A."/>
            <person name="Baker R."/>
            <person name="Thomas B.C."/>
            <person name="Morowitz M.J."/>
            <person name="Banfield J.F."/>
        </authorList>
    </citation>
    <scope>NUCLEOTIDE SEQUENCE [LARGE SCALE GENOMIC DNA]</scope>
    <source>
        <strain evidence="11">S2_009_000_R2_77</strain>
    </source>
</reference>
<dbReference type="PROSITE" id="PS50928">
    <property type="entry name" value="ABC_TM1"/>
    <property type="match status" value="1"/>
</dbReference>
<evidence type="ECO:0000256" key="6">
    <source>
        <dbReference type="ARBA" id="ARBA00022970"/>
    </source>
</evidence>